<organism evidence="1 2">
    <name type="scientific">Mesorhizobium shangrilense</name>
    <dbReference type="NCBI Taxonomy" id="460060"/>
    <lineage>
        <taxon>Bacteria</taxon>
        <taxon>Pseudomonadati</taxon>
        <taxon>Pseudomonadota</taxon>
        <taxon>Alphaproteobacteria</taxon>
        <taxon>Hyphomicrobiales</taxon>
        <taxon>Phyllobacteriaceae</taxon>
        <taxon>Mesorhizobium</taxon>
    </lineage>
</organism>
<protein>
    <submittedName>
        <fullName evidence="1">Uncharacterized protein</fullName>
    </submittedName>
</protein>
<comment type="caution">
    <text evidence="1">The sequence shown here is derived from an EMBL/GenBank/DDBJ whole genome shotgun (WGS) entry which is preliminary data.</text>
</comment>
<dbReference type="EMBL" id="JBEWSZ010000021">
    <property type="protein sequence ID" value="MET2833048.1"/>
    <property type="molecule type" value="Genomic_DNA"/>
</dbReference>
<dbReference type="RefSeq" id="WP_354465290.1">
    <property type="nucleotide sequence ID" value="NZ_JBEWSZ010000021.1"/>
</dbReference>
<evidence type="ECO:0000313" key="2">
    <source>
        <dbReference type="Proteomes" id="UP001548832"/>
    </source>
</evidence>
<reference evidence="1 2" key="1">
    <citation type="submission" date="2024-06" db="EMBL/GenBank/DDBJ databases">
        <authorList>
            <person name="Kim D.-U."/>
        </authorList>
    </citation>
    <scope>NUCLEOTIDE SEQUENCE [LARGE SCALE GENOMIC DNA]</scope>
    <source>
        <strain evidence="1 2">KACC15460</strain>
    </source>
</reference>
<dbReference type="Proteomes" id="UP001548832">
    <property type="component" value="Unassembled WGS sequence"/>
</dbReference>
<keyword evidence="2" id="KW-1185">Reference proteome</keyword>
<gene>
    <name evidence="1" type="ORF">ABVQ20_39810</name>
</gene>
<sequence length="475" mass="51608">MNQSEGPSASFEQALAIIKGLIDTRSFRKERLAQPEIENALDILGLSITDESEPAHQLEAVAMLGKAGEVSKPIALAVQGLLARGLRTPLPPTGTWGNADDRYYLAKGVSVSHASWVSTYSAIELARAEVVEKASREVWANLAVSRAETLTVALQITADALAKQLAEIEDPADTAYRKLMRICDALSSTLLTADVPTGPGFGQAFSELVLQAGGGKGAESSRLREEAAGTVLDLVIQILRLRFDTLFDPDIYRAVGRIRGWWRPGRPPDAVENKVHRITQLAFGGMHILARQGVQDKELRQSLVTALGQERVNFAGEHIANSNPSLPPYISHWLATGKTLEQVRSNDAVQELNQRETDEMIGRLLLAIQAKEAGSPMLRVIADAVEAFEPGYAGTLKSVADRFDLVEQWTNALAGRRRLEVFGQRGEIVEFDPAVHEATAPVARLALVRISASGIIRSPSGRPSYMLFKAIVEKA</sequence>
<name>A0ABV2DTS2_9HYPH</name>
<evidence type="ECO:0000313" key="1">
    <source>
        <dbReference type="EMBL" id="MET2833048.1"/>
    </source>
</evidence>
<proteinExistence type="predicted"/>
<accession>A0ABV2DTS2</accession>